<evidence type="ECO:0000313" key="3">
    <source>
        <dbReference type="Proteomes" id="UP000646827"/>
    </source>
</evidence>
<feature type="non-terminal residue" evidence="2">
    <location>
        <position position="492"/>
    </location>
</feature>
<evidence type="ECO:0008006" key="4">
    <source>
        <dbReference type="Google" id="ProtNLM"/>
    </source>
</evidence>
<feature type="compositionally biased region" description="Polar residues" evidence="1">
    <location>
        <begin position="60"/>
        <end position="71"/>
    </location>
</feature>
<sequence>MKTKNCFWCRKPWFLRDHKDHENNCDKNPYRLSLSSTTQMSPSVESSSAAQHPPAKRPRTTSPLRTTNVPESSMIDDSDMPYLHDMMDGDDNDPTVSDLETNNTSTPTHQPISSVLGLLQHLYVGQSPVDDNMEGDGLNSSGEDDDEDNSIDNDDDDIEHEENNNEFFIDESVNPGIQSTAADITDPINCTVPAIPEFNEQLKRSLELYDIVQTKGITDDAYARLVKFINECIGSKELAGKKIMSKYLTETKITELYPVKPKTFEYCPCGARLYTDYVSIKCPSCEKSRYDELDPVASLTYLPLADQLAILIADSEKRKELLTLDDREVHEHGLMSDFHHGKIYQSIKNDIVTQDLDIYLALFIDGFSPYNRGNTQMTMFHILVMSMDSKKRYKVENTIQVTILPLKPKNINEFLEPLFIELRKLQSGGLQVNCSDGSFRLKVHLMLTSGDIIGVQELINHSHRAKFGCRLCPIESVSELSPEGAGLGNYFT</sequence>
<dbReference type="InterPro" id="IPR004242">
    <property type="entry name" value="Transposase_21"/>
</dbReference>
<feature type="compositionally biased region" description="Basic and acidic residues" evidence="1">
    <location>
        <begin position="20"/>
        <end position="29"/>
    </location>
</feature>
<organism evidence="2 3">
    <name type="scientific">Circinella minor</name>
    <dbReference type="NCBI Taxonomy" id="1195481"/>
    <lineage>
        <taxon>Eukaryota</taxon>
        <taxon>Fungi</taxon>
        <taxon>Fungi incertae sedis</taxon>
        <taxon>Mucoromycota</taxon>
        <taxon>Mucoromycotina</taxon>
        <taxon>Mucoromycetes</taxon>
        <taxon>Mucorales</taxon>
        <taxon>Lichtheimiaceae</taxon>
        <taxon>Circinella</taxon>
    </lineage>
</organism>
<dbReference type="Proteomes" id="UP000646827">
    <property type="component" value="Unassembled WGS sequence"/>
</dbReference>
<comment type="caution">
    <text evidence="2">The sequence shown here is derived from an EMBL/GenBank/DDBJ whole genome shotgun (WGS) entry which is preliminary data.</text>
</comment>
<feature type="region of interest" description="Disordered" evidence="1">
    <location>
        <begin position="127"/>
        <end position="159"/>
    </location>
</feature>
<feature type="compositionally biased region" description="Acidic residues" evidence="1">
    <location>
        <begin position="142"/>
        <end position="159"/>
    </location>
</feature>
<feature type="compositionally biased region" description="Polar residues" evidence="1">
    <location>
        <begin position="94"/>
        <end position="111"/>
    </location>
</feature>
<keyword evidence="3" id="KW-1185">Reference proteome</keyword>
<dbReference type="AlphaFoldDB" id="A0A8H7RBD7"/>
<feature type="region of interest" description="Disordered" evidence="1">
    <location>
        <begin position="20"/>
        <end position="111"/>
    </location>
</feature>
<proteinExistence type="predicted"/>
<evidence type="ECO:0000256" key="1">
    <source>
        <dbReference type="SAM" id="MobiDB-lite"/>
    </source>
</evidence>
<reference evidence="2 3" key="1">
    <citation type="submission" date="2020-12" db="EMBL/GenBank/DDBJ databases">
        <title>Metabolic potential, ecology and presence of endohyphal bacteria is reflected in genomic diversity of Mucoromycotina.</title>
        <authorList>
            <person name="Muszewska A."/>
            <person name="Okrasinska A."/>
            <person name="Steczkiewicz K."/>
            <person name="Drgas O."/>
            <person name="Orlowska M."/>
            <person name="Perlinska-Lenart U."/>
            <person name="Aleksandrzak-Piekarczyk T."/>
            <person name="Szatraj K."/>
            <person name="Zielenkiewicz U."/>
            <person name="Pilsyk S."/>
            <person name="Malc E."/>
            <person name="Mieczkowski P."/>
            <person name="Kruszewska J.S."/>
            <person name="Biernat P."/>
            <person name="Pawlowska J."/>
        </authorList>
    </citation>
    <scope>NUCLEOTIDE SEQUENCE [LARGE SCALE GENOMIC DNA]</scope>
    <source>
        <strain evidence="2 3">CBS 142.35</strain>
    </source>
</reference>
<dbReference type="OrthoDB" id="2417391at2759"/>
<accession>A0A8H7RBD7</accession>
<protein>
    <recommendedName>
        <fullName evidence="4">Transposase domain-containing protein</fullName>
    </recommendedName>
</protein>
<dbReference type="EMBL" id="JAEPRB010001067">
    <property type="protein sequence ID" value="KAG2208214.1"/>
    <property type="molecule type" value="Genomic_DNA"/>
</dbReference>
<evidence type="ECO:0000313" key="2">
    <source>
        <dbReference type="EMBL" id="KAG2208214.1"/>
    </source>
</evidence>
<name>A0A8H7RBD7_9FUNG</name>
<feature type="compositionally biased region" description="Polar residues" evidence="1">
    <location>
        <begin position="33"/>
        <end position="50"/>
    </location>
</feature>
<dbReference type="Pfam" id="PF02992">
    <property type="entry name" value="Transposase_21"/>
    <property type="match status" value="1"/>
</dbReference>
<gene>
    <name evidence="2" type="ORF">INT45_006521</name>
</gene>